<dbReference type="EMBL" id="JAKWBI020000044">
    <property type="protein sequence ID" value="KAJ2904774.1"/>
    <property type="molecule type" value="Genomic_DNA"/>
</dbReference>
<dbReference type="Gene3D" id="1.20.1540.10">
    <property type="entry name" value="Rhomboid-like"/>
    <property type="match status" value="1"/>
</dbReference>
<gene>
    <name evidence="7" type="ORF">MKZ38_007130</name>
</gene>
<dbReference type="InterPro" id="IPR035952">
    <property type="entry name" value="Rhomboid-like_sf"/>
</dbReference>
<feature type="compositionally biased region" description="Low complexity" evidence="5">
    <location>
        <begin position="74"/>
        <end position="87"/>
    </location>
</feature>
<protein>
    <recommendedName>
        <fullName evidence="9">Peptidase S54 rhomboid domain-containing protein</fullName>
    </recommendedName>
</protein>
<keyword evidence="8" id="KW-1185">Reference proteome</keyword>
<feature type="region of interest" description="Disordered" evidence="5">
    <location>
        <begin position="54"/>
        <end position="99"/>
    </location>
</feature>
<reference evidence="7" key="1">
    <citation type="submission" date="2022-07" db="EMBL/GenBank/DDBJ databases">
        <title>Draft genome sequence of Zalerion maritima ATCC 34329, a (micro)plastics degrading marine fungus.</title>
        <authorList>
            <person name="Paco A."/>
            <person name="Goncalves M.F.M."/>
            <person name="Rocha-Santos T.A.P."/>
            <person name="Alves A."/>
        </authorList>
    </citation>
    <scope>NUCLEOTIDE SEQUENCE</scope>
    <source>
        <strain evidence="7">ATCC 34329</strain>
    </source>
</reference>
<evidence type="ECO:0000256" key="6">
    <source>
        <dbReference type="SAM" id="Phobius"/>
    </source>
</evidence>
<dbReference type="AlphaFoldDB" id="A0AAD5RUY8"/>
<evidence type="ECO:0000256" key="1">
    <source>
        <dbReference type="ARBA" id="ARBA00004141"/>
    </source>
</evidence>
<dbReference type="GO" id="GO:0016020">
    <property type="term" value="C:membrane"/>
    <property type="evidence" value="ECO:0007669"/>
    <property type="project" value="UniProtKB-SubCell"/>
</dbReference>
<evidence type="ECO:0000256" key="3">
    <source>
        <dbReference type="ARBA" id="ARBA00022989"/>
    </source>
</evidence>
<feature type="transmembrane region" description="Helical" evidence="6">
    <location>
        <begin position="379"/>
        <end position="397"/>
    </location>
</feature>
<name>A0AAD5RUY8_9PEZI</name>
<comment type="subcellular location">
    <subcellularLocation>
        <location evidence="1">Membrane</location>
        <topology evidence="1">Multi-pass membrane protein</topology>
    </subcellularLocation>
</comment>
<feature type="transmembrane region" description="Helical" evidence="6">
    <location>
        <begin position="131"/>
        <end position="153"/>
    </location>
</feature>
<evidence type="ECO:0000256" key="4">
    <source>
        <dbReference type="ARBA" id="ARBA00023136"/>
    </source>
</evidence>
<evidence type="ECO:0000313" key="7">
    <source>
        <dbReference type="EMBL" id="KAJ2904774.1"/>
    </source>
</evidence>
<evidence type="ECO:0008006" key="9">
    <source>
        <dbReference type="Google" id="ProtNLM"/>
    </source>
</evidence>
<sequence>MLLVRHHGGAGSLTTQLALVHQPGRLWTTHTSNALSIVGAARPIPTSRRLQHSIGQFYPPTPLPPSPSPGGGTHPQQQQQQQWLTSPGPAPEAAPPETLSVEQARRFLLEHLSPYQVQALKSRLPKPKGRWTLGFILITMLCSFTFSGLVVPISSRVMGPEALERQLRAAPDRLLPILERLESEHVDRHIALIEADGFVFFPDHKEKPGDPAAQQALQAAKSFQFAVQRLQHATSLSVTDWEGGNYFPLVSSMVCPVKFAQLVTSAVCLTVASRRWMALAPGAGLFGLAFGSGLSANAAYLVEHKIMRARDGGPPSSCGWDRRAGGASGMISGITAAALGLGIRYGVFRPSLLSIGTFIAMQDLLDMAGINKPRDGDGYGPAGHAGGAAFGLLYLFLRRGRL</sequence>
<dbReference type="Proteomes" id="UP001201980">
    <property type="component" value="Unassembled WGS sequence"/>
</dbReference>
<keyword evidence="3 6" id="KW-1133">Transmembrane helix</keyword>
<organism evidence="7 8">
    <name type="scientific">Zalerion maritima</name>
    <dbReference type="NCBI Taxonomy" id="339359"/>
    <lineage>
        <taxon>Eukaryota</taxon>
        <taxon>Fungi</taxon>
        <taxon>Dikarya</taxon>
        <taxon>Ascomycota</taxon>
        <taxon>Pezizomycotina</taxon>
        <taxon>Sordariomycetes</taxon>
        <taxon>Lulworthiomycetidae</taxon>
        <taxon>Lulworthiales</taxon>
        <taxon>Lulworthiaceae</taxon>
        <taxon>Zalerion</taxon>
    </lineage>
</organism>
<feature type="transmembrane region" description="Helical" evidence="6">
    <location>
        <begin position="283"/>
        <end position="302"/>
    </location>
</feature>
<feature type="compositionally biased region" description="Pro residues" evidence="5">
    <location>
        <begin position="59"/>
        <end position="68"/>
    </location>
</feature>
<dbReference type="SUPFAM" id="SSF144091">
    <property type="entry name" value="Rhomboid-like"/>
    <property type="match status" value="1"/>
</dbReference>
<accession>A0AAD5RUY8</accession>
<keyword evidence="4 6" id="KW-0472">Membrane</keyword>
<comment type="caution">
    <text evidence="7">The sequence shown here is derived from an EMBL/GenBank/DDBJ whole genome shotgun (WGS) entry which is preliminary data.</text>
</comment>
<feature type="transmembrane region" description="Helical" evidence="6">
    <location>
        <begin position="323"/>
        <end position="343"/>
    </location>
</feature>
<keyword evidence="2 6" id="KW-0812">Transmembrane</keyword>
<proteinExistence type="predicted"/>
<evidence type="ECO:0000256" key="2">
    <source>
        <dbReference type="ARBA" id="ARBA00022692"/>
    </source>
</evidence>
<evidence type="ECO:0000313" key="8">
    <source>
        <dbReference type="Proteomes" id="UP001201980"/>
    </source>
</evidence>
<evidence type="ECO:0000256" key="5">
    <source>
        <dbReference type="SAM" id="MobiDB-lite"/>
    </source>
</evidence>